<comment type="similarity">
    <text evidence="2">Belongs to the FliH family.</text>
</comment>
<evidence type="ECO:0000256" key="2">
    <source>
        <dbReference type="ARBA" id="ARBA00006602"/>
    </source>
</evidence>
<accession>A0A6G8AW84</accession>
<evidence type="ECO:0000256" key="6">
    <source>
        <dbReference type="ARBA" id="ARBA00023225"/>
    </source>
</evidence>
<dbReference type="KEGG" id="vhy:G7082_13025"/>
<keyword evidence="4" id="KW-1005">Bacterial flagellum biogenesis</keyword>
<keyword evidence="10" id="KW-1185">Reference proteome</keyword>
<evidence type="ECO:0000256" key="7">
    <source>
        <dbReference type="SAM" id="Coils"/>
    </source>
</evidence>
<keyword evidence="3" id="KW-0813">Transport</keyword>
<dbReference type="GO" id="GO:0005829">
    <property type="term" value="C:cytosol"/>
    <property type="evidence" value="ECO:0007669"/>
    <property type="project" value="TreeGrafter"/>
</dbReference>
<organism evidence="9 10">
    <name type="scientific">Vagococcus hydrophili</name>
    <dbReference type="NCBI Taxonomy" id="2714947"/>
    <lineage>
        <taxon>Bacteria</taxon>
        <taxon>Bacillati</taxon>
        <taxon>Bacillota</taxon>
        <taxon>Bacilli</taxon>
        <taxon>Lactobacillales</taxon>
        <taxon>Enterococcaceae</taxon>
        <taxon>Vagococcus</taxon>
    </lineage>
</organism>
<evidence type="ECO:0000256" key="4">
    <source>
        <dbReference type="ARBA" id="ARBA00022795"/>
    </source>
</evidence>
<evidence type="ECO:0000256" key="5">
    <source>
        <dbReference type="ARBA" id="ARBA00022927"/>
    </source>
</evidence>
<dbReference type="PANTHER" id="PTHR34982:SF1">
    <property type="entry name" value="FLAGELLAR ASSEMBLY PROTEIN FLIH"/>
    <property type="match status" value="1"/>
</dbReference>
<dbReference type="Proteomes" id="UP000501747">
    <property type="component" value="Chromosome"/>
</dbReference>
<dbReference type="EMBL" id="CP049887">
    <property type="protein sequence ID" value="QIL49351.1"/>
    <property type="molecule type" value="Genomic_DNA"/>
</dbReference>
<dbReference type="RefSeq" id="WP_166035577.1">
    <property type="nucleotide sequence ID" value="NZ_CP049887.1"/>
</dbReference>
<feature type="domain" description="Flagellar assembly protein FliH/Type III secretion system HrpE" evidence="8">
    <location>
        <begin position="146"/>
        <end position="267"/>
    </location>
</feature>
<reference evidence="9 10" key="1">
    <citation type="submission" date="2020-03" db="EMBL/GenBank/DDBJ databases">
        <title>Vagococcus sp. nov., isolated from beetles.</title>
        <authorList>
            <person name="Hyun D.-W."/>
            <person name="Bae J.-W."/>
        </authorList>
    </citation>
    <scope>NUCLEOTIDE SEQUENCE [LARGE SCALE GENOMIC DNA]</scope>
    <source>
        <strain evidence="9 10">HDW17B</strain>
    </source>
</reference>
<keyword evidence="7" id="KW-0175">Coiled coil</keyword>
<dbReference type="InterPro" id="IPR018035">
    <property type="entry name" value="Flagellar_FliH/T3SS_HrpE"/>
</dbReference>
<dbReference type="PANTHER" id="PTHR34982">
    <property type="entry name" value="YOP PROTEINS TRANSLOCATION PROTEIN L"/>
    <property type="match status" value="1"/>
</dbReference>
<evidence type="ECO:0000313" key="10">
    <source>
        <dbReference type="Proteomes" id="UP000501747"/>
    </source>
</evidence>
<evidence type="ECO:0000313" key="9">
    <source>
        <dbReference type="EMBL" id="QIL49351.1"/>
    </source>
</evidence>
<evidence type="ECO:0000256" key="3">
    <source>
        <dbReference type="ARBA" id="ARBA00022448"/>
    </source>
</evidence>
<gene>
    <name evidence="9" type="ORF">G7082_13025</name>
</gene>
<dbReference type="Pfam" id="PF02108">
    <property type="entry name" value="FliH"/>
    <property type="match status" value="1"/>
</dbReference>
<evidence type="ECO:0000256" key="1">
    <source>
        <dbReference type="ARBA" id="ARBA00003041"/>
    </source>
</evidence>
<keyword evidence="5" id="KW-0653">Protein transport</keyword>
<dbReference type="GO" id="GO:0015031">
    <property type="term" value="P:protein transport"/>
    <property type="evidence" value="ECO:0007669"/>
    <property type="project" value="UniProtKB-KW"/>
</dbReference>
<sequence length="280" mass="32413">MPSSHNLFKHSNVIEKRDIRKIETTYVPKKKSLPIDKNIGDDLLSLEGLEDNPYSSLMISNLEKELEALKKKYQIVIKKERDKFFHELRTIRATVEEATELEAERIKEEAYDSGLKEGRLDGFEVGKKEGFQVGVEEAGYLKDNALEIIKNTKEQVEQYKKEKQNEFIELASIMAEKVVNEELSTDEVSLRKIIAPVLNRLDKEDNFITVFVTKDNYESTIKYMEKLKQTSEQMKYTVLVDESLKLNGCVIETDYEVIDLDIKKQLELMVKDLSEGECDV</sequence>
<comment type="function">
    <text evidence="1">Needed for flagellar regrowth and assembly.</text>
</comment>
<proteinExistence type="inferred from homology"/>
<evidence type="ECO:0000259" key="8">
    <source>
        <dbReference type="Pfam" id="PF02108"/>
    </source>
</evidence>
<name>A0A6G8AW84_9ENTE</name>
<protein>
    <recommendedName>
        <fullName evidence="8">Flagellar assembly protein FliH/Type III secretion system HrpE domain-containing protein</fullName>
    </recommendedName>
</protein>
<dbReference type="GO" id="GO:0044781">
    <property type="term" value="P:bacterial-type flagellum organization"/>
    <property type="evidence" value="ECO:0007669"/>
    <property type="project" value="UniProtKB-KW"/>
</dbReference>
<feature type="coiled-coil region" evidence="7">
    <location>
        <begin position="142"/>
        <end position="169"/>
    </location>
</feature>
<dbReference type="AlphaFoldDB" id="A0A6G8AW84"/>
<keyword evidence="6" id="KW-1006">Bacterial flagellum protein export</keyword>
<dbReference type="InterPro" id="IPR051472">
    <property type="entry name" value="T3SS_Stator/FliH"/>
</dbReference>